<dbReference type="GO" id="GO:0009317">
    <property type="term" value="C:acetyl-CoA carboxylase complex"/>
    <property type="evidence" value="ECO:0007669"/>
    <property type="project" value="TreeGrafter"/>
</dbReference>
<dbReference type="GeneID" id="8739637"/>
<proteinExistence type="predicted"/>
<dbReference type="PaxDb" id="572546-Arcpr_0969"/>
<dbReference type="InterPro" id="IPR034733">
    <property type="entry name" value="AcCoA_carboxyl_beta"/>
</dbReference>
<dbReference type="KEGG" id="apo:Arcpr_0969"/>
<dbReference type="HOGENOM" id="CLU_018822_6_0_2"/>
<dbReference type="EMBL" id="CP001857">
    <property type="protein sequence ID" value="ADB58030.1"/>
    <property type="molecule type" value="Genomic_DNA"/>
</dbReference>
<dbReference type="PROSITE" id="PS50989">
    <property type="entry name" value="COA_CT_CTER"/>
    <property type="match status" value="1"/>
</dbReference>
<reference evidence="2 3" key="1">
    <citation type="journal article" date="2010" name="Stand. Genomic Sci.">
        <title>Complete genome sequence of Archaeoglobus profundus type strain (AV18).</title>
        <authorList>
            <person name="von Jan M."/>
            <person name="Lapidus A."/>
            <person name="Del Rio T.G."/>
            <person name="Copeland A."/>
            <person name="Tice H."/>
            <person name="Cheng J.F."/>
            <person name="Lucas S."/>
            <person name="Chen F."/>
            <person name="Nolan M."/>
            <person name="Goodwin L."/>
            <person name="Han C."/>
            <person name="Pitluck S."/>
            <person name="Liolios K."/>
            <person name="Ivanova N."/>
            <person name="Mavromatis K."/>
            <person name="Ovchinnikova G."/>
            <person name="Chertkov O."/>
            <person name="Pati A."/>
            <person name="Chen A."/>
            <person name="Palaniappan K."/>
            <person name="Land M."/>
            <person name="Hauser L."/>
            <person name="Chang Y.J."/>
            <person name="Jeffries C.D."/>
            <person name="Saunders E."/>
            <person name="Brettin T."/>
            <person name="Detter J.C."/>
            <person name="Chain P."/>
            <person name="Eichinger K."/>
            <person name="Huber H."/>
            <person name="Spring S."/>
            <person name="Rohde M."/>
            <person name="Goker M."/>
            <person name="Wirth R."/>
            <person name="Woyke T."/>
            <person name="Bristow J."/>
            <person name="Eisen J.A."/>
            <person name="Markowitz V."/>
            <person name="Hugenholtz P."/>
            <person name="Kyrpides N.C."/>
            <person name="Klenk H.P."/>
        </authorList>
    </citation>
    <scope>NUCLEOTIDE SEQUENCE [LARGE SCALE GENOMIC DNA]</scope>
    <source>
        <strain evidence="3">DSM 5631 / JCM 9629 / NBRC 100127 / Av18</strain>
    </source>
</reference>
<dbReference type="PANTHER" id="PTHR43842:SF2">
    <property type="entry name" value="PROPIONYL-COA CARBOXYLASE BETA CHAIN, MITOCHONDRIAL"/>
    <property type="match status" value="1"/>
</dbReference>
<dbReference type="RefSeq" id="WP_012940366.1">
    <property type="nucleotide sequence ID" value="NC_013741.1"/>
</dbReference>
<dbReference type="OrthoDB" id="30579at2157"/>
<feature type="domain" description="CoA carboxyltransferase C-terminal" evidence="1">
    <location>
        <begin position="175"/>
        <end position="409"/>
    </location>
</feature>
<dbReference type="GO" id="GO:0004658">
    <property type="term" value="F:propionyl-CoA carboxylase activity"/>
    <property type="evidence" value="ECO:0007669"/>
    <property type="project" value="TreeGrafter"/>
</dbReference>
<keyword evidence="2" id="KW-0808">Transferase</keyword>
<organism evidence="2 3">
    <name type="scientific">Archaeoglobus profundus (strain DSM 5631 / JCM 9629 / NBRC 100127 / Av18)</name>
    <dbReference type="NCBI Taxonomy" id="572546"/>
    <lineage>
        <taxon>Archaea</taxon>
        <taxon>Methanobacteriati</taxon>
        <taxon>Methanobacteriota</taxon>
        <taxon>Archaeoglobi</taxon>
        <taxon>Archaeoglobales</taxon>
        <taxon>Archaeoglobaceae</taxon>
        <taxon>Archaeoglobus</taxon>
    </lineage>
</organism>
<dbReference type="Pfam" id="PF01039">
    <property type="entry name" value="Carboxyl_trans"/>
    <property type="match status" value="1"/>
</dbReference>
<evidence type="ECO:0000313" key="2">
    <source>
        <dbReference type="EMBL" id="ADB58030.1"/>
    </source>
</evidence>
<dbReference type="GO" id="GO:0016740">
    <property type="term" value="F:transferase activity"/>
    <property type="evidence" value="ECO:0007669"/>
    <property type="project" value="UniProtKB-KW"/>
</dbReference>
<dbReference type="InterPro" id="IPR051047">
    <property type="entry name" value="AccD/PCCB"/>
</dbReference>
<dbReference type="eggNOG" id="arCOG02705">
    <property type="taxonomic scope" value="Archaea"/>
</dbReference>
<evidence type="ECO:0000313" key="3">
    <source>
        <dbReference type="Proteomes" id="UP000001901"/>
    </source>
</evidence>
<sequence length="409" mass="45719">MIDLLLDEGSQSRFSDGYFGTVDGRPVCVLYKEGVFSGCSCNVIDLALKVGVPIVNIFNCEDFEISMKTLLDTSKFLTKMGLANGVIPRITVFLNKAHWLLSYQTDFVGMSENVEYSVVMPGIIKSFTGKDVEISAEFHAKSGNCHFIGESDEAVLSSIRKLLSFLPLNNMEDPPLAETRDDVRRTIDFEIPSDPYQPFDMKALIAQVLDDEDFFEIQGSYAQNVITGFGRLDGMSVGIVANDPAYNLGCLDVEGIKKMLSFVRFCDAFNIPIVNFVDTPGFLPDFDQEIGGLAKYMSRLVDIYSQATTPVISVVVRKAYSSFVVMGLTGSDFIFAYPNAEFAVVDADTDSTKLEKDRGDYVKEFREKAFEMFVNEVIDIKWTRAKLINTLRLLETKRKKLPPKKCDVI</sequence>
<dbReference type="SUPFAM" id="SSF52096">
    <property type="entry name" value="ClpP/crotonase"/>
    <property type="match status" value="2"/>
</dbReference>
<name>D2RIA5_ARCPA</name>
<dbReference type="Gene3D" id="3.90.226.10">
    <property type="entry name" value="2-enoyl-CoA Hydratase, Chain A, domain 1"/>
    <property type="match status" value="2"/>
</dbReference>
<dbReference type="InterPro" id="IPR011763">
    <property type="entry name" value="COA_CT_C"/>
</dbReference>
<dbReference type="InterPro" id="IPR029045">
    <property type="entry name" value="ClpP/crotonase-like_dom_sf"/>
</dbReference>
<dbReference type="PANTHER" id="PTHR43842">
    <property type="entry name" value="PROPIONYL-COA CARBOXYLASE BETA CHAIN"/>
    <property type="match status" value="1"/>
</dbReference>
<evidence type="ECO:0000259" key="1">
    <source>
        <dbReference type="PROSITE" id="PS50989"/>
    </source>
</evidence>
<protein>
    <submittedName>
        <fullName evidence="2">Carboxyl transferase</fullName>
    </submittedName>
</protein>
<dbReference type="AlphaFoldDB" id="D2RIA5"/>
<keyword evidence="3" id="KW-1185">Reference proteome</keyword>
<gene>
    <name evidence="2" type="ordered locus">Arcpr_0969</name>
</gene>
<accession>D2RIA5</accession>
<dbReference type="STRING" id="572546.Arcpr_0969"/>
<dbReference type="Proteomes" id="UP000001901">
    <property type="component" value="Chromosome"/>
</dbReference>